<dbReference type="PANTHER" id="PTHR33988">
    <property type="entry name" value="ENDORIBONUCLEASE MAZF-RELATED"/>
    <property type="match status" value="1"/>
</dbReference>
<comment type="function">
    <text evidence="3">Toxic component of a type II toxin-antitoxin (TA) system.</text>
</comment>
<dbReference type="EMBL" id="SDGZ01000014">
    <property type="protein sequence ID" value="TYC49556.1"/>
    <property type="molecule type" value="Genomic_DNA"/>
</dbReference>
<dbReference type="SUPFAM" id="SSF50118">
    <property type="entry name" value="Cell growth inhibitor/plasmid maintenance toxic component"/>
    <property type="match status" value="1"/>
</dbReference>
<dbReference type="InterPro" id="IPR003477">
    <property type="entry name" value="PemK-like"/>
</dbReference>
<dbReference type="OrthoDB" id="9808744at2"/>
<evidence type="ECO:0000256" key="1">
    <source>
        <dbReference type="ARBA" id="ARBA00007521"/>
    </source>
</evidence>
<dbReference type="GO" id="GO:0006402">
    <property type="term" value="P:mRNA catabolic process"/>
    <property type="evidence" value="ECO:0007669"/>
    <property type="project" value="TreeGrafter"/>
</dbReference>
<name>A0A6C2C7K8_9LACO</name>
<keyword evidence="3" id="KW-0378">Hydrolase</keyword>
<dbReference type="Proteomes" id="UP000371977">
    <property type="component" value="Unassembled WGS sequence"/>
</dbReference>
<dbReference type="PIRSF" id="PIRSF033490">
    <property type="entry name" value="MazF"/>
    <property type="match status" value="1"/>
</dbReference>
<protein>
    <recommendedName>
        <fullName evidence="3">mRNA interferase</fullName>
        <ecNumber evidence="3">3.1.-.-</ecNumber>
    </recommendedName>
</protein>
<dbReference type="PANTHER" id="PTHR33988:SF2">
    <property type="entry name" value="ENDORIBONUCLEASE MAZF"/>
    <property type="match status" value="1"/>
</dbReference>
<comment type="similarity">
    <text evidence="1 3">Belongs to the PemK/MazF family.</text>
</comment>
<proteinExistence type="inferred from homology"/>
<accession>A0A6C2C7K8</accession>
<sequence>MHKKIREPIKRGDIFFADLSPVRGSEQGGQRPVIIIQNDVGNNFSPTVIVAPITAQMTKTKLPTHVAMPSTINVTGVARDSVILAEQIRTIDKRRLQDKLGNLPQTLMQKVDHALIISLGLALGNDEREIGRND</sequence>
<keyword evidence="5" id="KW-1185">Reference proteome</keyword>
<keyword evidence="2" id="KW-1277">Toxin-antitoxin system</keyword>
<comment type="caution">
    <text evidence="4">The sequence shown here is derived from an EMBL/GenBank/DDBJ whole genome shotgun (WGS) entry which is preliminary data.</text>
</comment>
<keyword evidence="3" id="KW-0540">Nuclease</keyword>
<dbReference type="GO" id="GO:0004521">
    <property type="term" value="F:RNA endonuclease activity"/>
    <property type="evidence" value="ECO:0007669"/>
    <property type="project" value="TreeGrafter"/>
</dbReference>
<dbReference type="Pfam" id="PF02452">
    <property type="entry name" value="PemK_toxin"/>
    <property type="match status" value="1"/>
</dbReference>
<gene>
    <name evidence="4" type="ORF">ESZ50_05250</name>
</gene>
<dbReference type="GO" id="GO:0016075">
    <property type="term" value="P:rRNA catabolic process"/>
    <property type="evidence" value="ECO:0007669"/>
    <property type="project" value="TreeGrafter"/>
</dbReference>
<organism evidence="4 5">
    <name type="scientific">Weissella muntiaci</name>
    <dbReference type="NCBI Taxonomy" id="2508881"/>
    <lineage>
        <taxon>Bacteria</taxon>
        <taxon>Bacillati</taxon>
        <taxon>Bacillota</taxon>
        <taxon>Bacilli</taxon>
        <taxon>Lactobacillales</taxon>
        <taxon>Lactobacillaceae</taxon>
        <taxon>Weissella</taxon>
    </lineage>
</organism>
<reference evidence="4 5" key="1">
    <citation type="submission" date="2019-01" db="EMBL/GenBank/DDBJ databases">
        <title>Weissella sp. nov., a novel lactic acid bacterium isolated from animal feces.</title>
        <authorList>
            <person name="Wang L.-T."/>
        </authorList>
    </citation>
    <scope>NUCLEOTIDE SEQUENCE [LARGE SCALE GENOMIC DNA]</scope>
    <source>
        <strain evidence="4 5">8H-2</strain>
    </source>
</reference>
<dbReference type="RefSeq" id="WP_148622547.1">
    <property type="nucleotide sequence ID" value="NZ_SDGZ01000014.1"/>
</dbReference>
<dbReference type="GO" id="GO:0003677">
    <property type="term" value="F:DNA binding"/>
    <property type="evidence" value="ECO:0007669"/>
    <property type="project" value="InterPro"/>
</dbReference>
<evidence type="ECO:0000313" key="4">
    <source>
        <dbReference type="EMBL" id="TYC49556.1"/>
    </source>
</evidence>
<keyword evidence="3" id="KW-0255">Endonuclease</keyword>
<dbReference type="GO" id="GO:0016787">
    <property type="term" value="F:hydrolase activity"/>
    <property type="evidence" value="ECO:0007669"/>
    <property type="project" value="UniProtKB-KW"/>
</dbReference>
<dbReference type="InterPro" id="IPR011067">
    <property type="entry name" value="Plasmid_toxin/cell-grow_inhib"/>
</dbReference>
<dbReference type="AlphaFoldDB" id="A0A6C2C7K8"/>
<evidence type="ECO:0000256" key="2">
    <source>
        <dbReference type="ARBA" id="ARBA00022649"/>
    </source>
</evidence>
<dbReference type="Gene3D" id="2.30.30.110">
    <property type="match status" value="1"/>
</dbReference>
<evidence type="ECO:0000256" key="3">
    <source>
        <dbReference type="PIRNR" id="PIRNR033490"/>
    </source>
</evidence>
<evidence type="ECO:0000313" key="5">
    <source>
        <dbReference type="Proteomes" id="UP000371977"/>
    </source>
</evidence>
<dbReference type="EC" id="3.1.-.-" evidence="3"/>